<reference evidence="9 10" key="1">
    <citation type="submission" date="2019-03" db="EMBL/GenBank/DDBJ databases">
        <title>Freshwater and sediment microbial communities from various areas in North America, analyzing microbe dynamics in response to fracking.</title>
        <authorList>
            <person name="Lamendella R."/>
        </authorList>
    </citation>
    <scope>NUCLEOTIDE SEQUENCE [LARGE SCALE GENOMIC DNA]</scope>
    <source>
        <strain evidence="9 10">18_TX</strain>
    </source>
</reference>
<dbReference type="SUPFAM" id="SSF64518">
    <property type="entry name" value="Phase 1 flagellin"/>
    <property type="match status" value="1"/>
</dbReference>
<comment type="caution">
    <text evidence="9">The sequence shown here is derived from an EMBL/GenBank/DDBJ whole genome shotgun (WGS) entry which is preliminary data.</text>
</comment>
<name>A0A4R6PPL3_9GAMM</name>
<sequence>MSFDLLEAGKRAVLAHQQSLQTTGRNINNVNNDSYVRERTSYVTNEYGVIEGTRTERLINSFINKQLNRDISRVEFNTAKLEQAEQLDKLLGNRDTNVASAVESFFNALQDANSDPSSITARQIVITEAEGLATQFNSFGGFLNDQEDIINQRLQTSTEQINTITENLAELNVQLQYGNSENKQSDVNSLMNQRDAELRKLAELVQFQTVEHDSGAISVNMANGTPLVLENGKFNSLVASQKPDTGRLQLFVESQTKSQNETRYPVRDEDVGGAVGGYLDYRDNVLLPAQKKLGQLAVRVTDALNTQNQKGMDLDNQLGTKIFDLSDTKVSGLSFINNTGTGEISMSVLEGNSEQFGSENLLVKKISATEYTVQAADVNGAALPDAPSFTINASAGAGDYEVPGYGVMLSIDNAGAAIGDQFLTKPAEEAALNIQTQMTRPQDLALASPVRLVATSDNEGVAELELSALNDPGAFYNGDALDNDAPQRLEFQENADGTFNITVLDGDGDTFGTINNTNDFENIISRAAGGGDVDYDVTLDGTPIDGDSFSIQYNTDGINDNRNGQLLTDLQRENTVRRSVIDSEDPTLSFNDSFARIVSEVGSKVSQTRIAQETAEAIKSQTETAYESVSGVNLEEEAANLIQFEQAYNASARIITVAQSTFDTLLQSTR</sequence>
<keyword evidence="9" id="KW-0282">Flagellum</keyword>
<evidence type="ECO:0000256" key="1">
    <source>
        <dbReference type="ARBA" id="ARBA00004365"/>
    </source>
</evidence>
<dbReference type="AlphaFoldDB" id="A0A4R6PPL3"/>
<dbReference type="PANTHER" id="PTHR30033:SF1">
    <property type="entry name" value="FLAGELLAR HOOK-ASSOCIATED PROTEIN 1"/>
    <property type="match status" value="1"/>
</dbReference>
<comment type="similarity">
    <text evidence="3">Belongs to the flagella basal body rod proteins family.</text>
</comment>
<keyword evidence="9" id="KW-0966">Cell projection</keyword>
<evidence type="ECO:0000313" key="10">
    <source>
        <dbReference type="Proteomes" id="UP000295531"/>
    </source>
</evidence>
<dbReference type="GO" id="GO:0009424">
    <property type="term" value="C:bacterial-type flagellum hook"/>
    <property type="evidence" value="ECO:0007669"/>
    <property type="project" value="InterPro"/>
</dbReference>
<keyword evidence="6" id="KW-0975">Bacterial flagellum</keyword>
<gene>
    <name evidence="9" type="ORF">DEU29_102240</name>
</gene>
<dbReference type="Proteomes" id="UP000295531">
    <property type="component" value="Unassembled WGS sequence"/>
</dbReference>
<keyword evidence="10" id="KW-1185">Reference proteome</keyword>
<feature type="domain" description="Flagellar hook-associated protein FlgK helical" evidence="8">
    <location>
        <begin position="85"/>
        <end position="323"/>
    </location>
</feature>
<evidence type="ECO:0000256" key="4">
    <source>
        <dbReference type="ARBA" id="ARBA00016244"/>
    </source>
</evidence>
<dbReference type="PANTHER" id="PTHR30033">
    <property type="entry name" value="FLAGELLAR HOOK-ASSOCIATED PROTEIN 1"/>
    <property type="match status" value="1"/>
</dbReference>
<dbReference type="InterPro" id="IPR053927">
    <property type="entry name" value="FlgK_helical"/>
</dbReference>
<dbReference type="InterPro" id="IPR002371">
    <property type="entry name" value="FlgK"/>
</dbReference>
<proteinExistence type="inferred from homology"/>
<evidence type="ECO:0000313" key="9">
    <source>
        <dbReference type="EMBL" id="TDP40339.1"/>
    </source>
</evidence>
<dbReference type="GO" id="GO:0005576">
    <property type="term" value="C:extracellular region"/>
    <property type="evidence" value="ECO:0007669"/>
    <property type="project" value="UniProtKB-SubCell"/>
</dbReference>
<dbReference type="NCBIfam" id="TIGR02492">
    <property type="entry name" value="flgK_ends"/>
    <property type="match status" value="1"/>
</dbReference>
<dbReference type="PRINTS" id="PR01005">
    <property type="entry name" value="FLGHOOKAP1"/>
</dbReference>
<evidence type="ECO:0000256" key="3">
    <source>
        <dbReference type="ARBA" id="ARBA00009677"/>
    </source>
</evidence>
<accession>A0A4R6PPL3</accession>
<keyword evidence="9" id="KW-0969">Cilium</keyword>
<evidence type="ECO:0000259" key="8">
    <source>
        <dbReference type="Pfam" id="PF22638"/>
    </source>
</evidence>
<dbReference type="GO" id="GO:0044780">
    <property type="term" value="P:bacterial-type flagellum assembly"/>
    <property type="evidence" value="ECO:0007669"/>
    <property type="project" value="InterPro"/>
</dbReference>
<evidence type="ECO:0000256" key="5">
    <source>
        <dbReference type="ARBA" id="ARBA00022525"/>
    </source>
</evidence>
<evidence type="ECO:0000256" key="6">
    <source>
        <dbReference type="ARBA" id="ARBA00023143"/>
    </source>
</evidence>
<comment type="subcellular location">
    <subcellularLocation>
        <location evidence="1">Bacterial flagellum</location>
    </subcellularLocation>
    <subcellularLocation>
        <location evidence="2">Secreted</location>
    </subcellularLocation>
</comment>
<dbReference type="InterPro" id="IPR010930">
    <property type="entry name" value="Flg_bb/hook_C_dom"/>
</dbReference>
<dbReference type="RefSeq" id="WP_133538796.1">
    <property type="nucleotide sequence ID" value="NZ_SNXI01000002.1"/>
</dbReference>
<protein>
    <recommendedName>
        <fullName evidence="4">Flagellar hook-associated protein 1</fullName>
    </recommendedName>
</protein>
<evidence type="ECO:0000259" key="7">
    <source>
        <dbReference type="Pfam" id="PF06429"/>
    </source>
</evidence>
<feature type="domain" description="Flagellar basal-body/hook protein C-terminal" evidence="7">
    <location>
        <begin position="627"/>
        <end position="667"/>
    </location>
</feature>
<evidence type="ECO:0000256" key="2">
    <source>
        <dbReference type="ARBA" id="ARBA00004613"/>
    </source>
</evidence>
<dbReference type="OrthoDB" id="9802553at2"/>
<dbReference type="Pfam" id="PF06429">
    <property type="entry name" value="Flg_bbr_C"/>
    <property type="match status" value="1"/>
</dbReference>
<dbReference type="Pfam" id="PF22638">
    <property type="entry name" value="FlgK_D1"/>
    <property type="match status" value="1"/>
</dbReference>
<dbReference type="EMBL" id="SNXI01000002">
    <property type="protein sequence ID" value="TDP40339.1"/>
    <property type="molecule type" value="Genomic_DNA"/>
</dbReference>
<organism evidence="9 10">
    <name type="scientific">Idiomarina aquatica</name>
    <dbReference type="NCBI Taxonomy" id="1327752"/>
    <lineage>
        <taxon>Bacteria</taxon>
        <taxon>Pseudomonadati</taxon>
        <taxon>Pseudomonadota</taxon>
        <taxon>Gammaproteobacteria</taxon>
        <taxon>Alteromonadales</taxon>
        <taxon>Idiomarinaceae</taxon>
        <taxon>Idiomarina</taxon>
    </lineage>
</organism>
<keyword evidence="5" id="KW-0964">Secreted</keyword>
<dbReference type="GO" id="GO:0005198">
    <property type="term" value="F:structural molecule activity"/>
    <property type="evidence" value="ECO:0007669"/>
    <property type="project" value="InterPro"/>
</dbReference>